<evidence type="ECO:0000313" key="4">
    <source>
        <dbReference type="Proteomes" id="UP000011944"/>
    </source>
</evidence>
<dbReference type="Proteomes" id="UP000011944">
    <property type="component" value="Unassembled WGS sequence"/>
</dbReference>
<dbReference type="PANTHER" id="PTHR36700">
    <property type="entry name" value="CRISPR SYSTEM CMR SUBUNIT CMR4"/>
    <property type="match status" value="1"/>
</dbReference>
<gene>
    <name evidence="3" type="ORF">CFSAN001627_00807</name>
</gene>
<dbReference type="InterPro" id="IPR005537">
    <property type="entry name" value="RAMP_III_fam"/>
</dbReference>
<proteinExistence type="predicted"/>
<evidence type="ECO:0000256" key="1">
    <source>
        <dbReference type="ARBA" id="ARBA00023118"/>
    </source>
</evidence>
<reference evidence="3 4" key="2">
    <citation type="submission" date="2013-03" db="EMBL/GenBank/DDBJ databases">
        <title>Diversity in Clostridium botulinum.</title>
        <authorList>
            <person name="Timme R.E."/>
            <person name="Allard M."/>
            <person name="Luo Y."/>
            <person name="Strain E."/>
            <person name="Gonzalez-Escalona N."/>
            <person name="Brown E."/>
        </authorList>
    </citation>
    <scope>NUCLEOTIDE SEQUENCE [LARGE SCALE GENOMIC DNA]</scope>
    <source>
        <strain evidence="3 4">CFSAN001627</strain>
    </source>
</reference>
<dbReference type="GO" id="GO:0051607">
    <property type="term" value="P:defense response to virus"/>
    <property type="evidence" value="ECO:0007669"/>
    <property type="project" value="UniProtKB-KW"/>
</dbReference>
<dbReference type="AlphaFoldDB" id="M2A032"/>
<protein>
    <submittedName>
        <fullName evidence="3">CRISPR-associated RAMP Cmr4 family protein</fullName>
    </submittedName>
</protein>
<feature type="domain" description="CRISPR type III-associated protein" evidence="2">
    <location>
        <begin position="10"/>
        <end position="110"/>
    </location>
</feature>
<dbReference type="Pfam" id="PF03787">
    <property type="entry name" value="RAMPs"/>
    <property type="match status" value="1"/>
</dbReference>
<dbReference type="InterPro" id="IPR013410">
    <property type="entry name" value="CRISPR-assoc_RAMP_Cmr4"/>
</dbReference>
<keyword evidence="1" id="KW-0051">Antiviral defense</keyword>
<sequence>MNNLKMFIMENITNMHVGNGDINFNIIDNEVQRDVITNFPTINPSSLKGSFREFCKNNLDEDEVTYIFGDKDTGIGKYKFFGASLLSMPVRSNVKPFFRATCPLIIREFLDTAHNFCSIKEMLDINEIEIL</sequence>
<accession>M2A032</accession>
<reference evidence="3 4" key="1">
    <citation type="submission" date="2012-10" db="EMBL/GenBank/DDBJ databases">
        <authorList>
            <person name="Strain E.A."/>
            <person name="Brown E."/>
            <person name="Allard M.W."/>
            <person name="Gonzalez-Escalona N."/>
            <person name="Timme R."/>
        </authorList>
    </citation>
    <scope>NUCLEOTIDE SEQUENCE [LARGE SCALE GENOMIC DNA]</scope>
    <source>
        <strain evidence="3 4">CFSAN001627</strain>
    </source>
</reference>
<evidence type="ECO:0000259" key="2">
    <source>
        <dbReference type="Pfam" id="PF03787"/>
    </source>
</evidence>
<feature type="non-terminal residue" evidence="3">
    <location>
        <position position="131"/>
    </location>
</feature>
<dbReference type="PANTHER" id="PTHR36700:SF1">
    <property type="entry name" value="CRISPR SYSTEM CMR SUBUNIT CMR4"/>
    <property type="match status" value="1"/>
</dbReference>
<organism evidence="3 4">
    <name type="scientific">Clostridium botulinum CFSAN001627</name>
    <dbReference type="NCBI Taxonomy" id="1232189"/>
    <lineage>
        <taxon>Bacteria</taxon>
        <taxon>Bacillati</taxon>
        <taxon>Bacillota</taxon>
        <taxon>Clostridia</taxon>
        <taxon>Eubacteriales</taxon>
        <taxon>Clostridiaceae</taxon>
        <taxon>Clostridium</taxon>
    </lineage>
</organism>
<name>M2A032_CLOBO</name>
<comment type="caution">
    <text evidence="3">The sequence shown here is derived from an EMBL/GenBank/DDBJ whole genome shotgun (WGS) entry which is preliminary data.</text>
</comment>
<dbReference type="EMBL" id="AMXI01000050">
    <property type="protein sequence ID" value="EKN43390.1"/>
    <property type="molecule type" value="Genomic_DNA"/>
</dbReference>
<evidence type="ECO:0000313" key="3">
    <source>
        <dbReference type="EMBL" id="EKN43390.1"/>
    </source>
</evidence>